<protein>
    <submittedName>
        <fullName evidence="6">Site-specific recombinase, phage integrase family</fullName>
    </submittedName>
</protein>
<dbReference type="AlphaFoldDB" id="C0W721"/>
<dbReference type="Gene3D" id="1.10.150.130">
    <property type="match status" value="1"/>
</dbReference>
<dbReference type="InterPro" id="IPR002104">
    <property type="entry name" value="Integrase_catalytic"/>
</dbReference>
<dbReference type="InterPro" id="IPR010998">
    <property type="entry name" value="Integrase_recombinase_N"/>
</dbReference>
<dbReference type="HOGENOM" id="CLU_027562_17_5_11"/>
<proteinExistence type="inferred from homology"/>
<evidence type="ECO:0000256" key="2">
    <source>
        <dbReference type="ARBA" id="ARBA00023125"/>
    </source>
</evidence>
<dbReference type="Proteomes" id="UP000004778">
    <property type="component" value="Unassembled WGS sequence"/>
</dbReference>
<dbReference type="Gene3D" id="4.10.320.10">
    <property type="entry name" value="E3-binding domain"/>
    <property type="match status" value="1"/>
</dbReference>
<feature type="domain" description="Tyr recombinase" evidence="5">
    <location>
        <begin position="248"/>
        <end position="439"/>
    </location>
</feature>
<dbReference type="GO" id="GO:0015074">
    <property type="term" value="P:DNA integration"/>
    <property type="evidence" value="ECO:0007669"/>
    <property type="project" value="InterPro"/>
</dbReference>
<sequence length="459" mass="48879">MAPRAARSAFGTITGLPSGRFRVRYTGPDGAKHSAPTTFDTRAQAEAWLIGVQADVLRGTWTAPTLIAPTTLAEYVPTFLTQRAAELRPSTLGLYDRLARSFILTPVGTGTNTVDLSTVPLAQITTPLVRDWHTALCEQLDHSTTTRTTTAAVRATRRTHPARAWAKASGIDVPATGRLPRTVLAAWQAAGRPQPAPHLREDIGRRPGRCQASQAYRLLRTVLNQAVEDGLIDHNPARVRGAGTSRAPERKPLTPAEVSALAAAMPPHLRAATLLAAYSGLRPGEVFALRRRDIDLSDPTNPTVTVERTQTSTRNRQPTIGAPKTAAGRRTVTIPATVARAIATHLDTYTAPGPDALAFTSTTGGPMLASHRSRAMATARATIGRDDVTWHHLRHTGATLAAISGATMAELQARIGHASPRAAAIYQHAIAGRDAQIAAALDTYAATPTNVVPLRRLSA</sequence>
<dbReference type="STRING" id="103621.GCA_001067145_00198"/>
<evidence type="ECO:0000256" key="1">
    <source>
        <dbReference type="ARBA" id="ARBA00008857"/>
    </source>
</evidence>
<reference evidence="6 7" key="1">
    <citation type="submission" date="2009-01" db="EMBL/GenBank/DDBJ databases">
        <authorList>
            <person name="Qin X."/>
            <person name="Bachman B."/>
            <person name="Battles P."/>
            <person name="Bell A."/>
            <person name="Bess C."/>
            <person name="Bickham C."/>
            <person name="Chaboub L."/>
            <person name="Chen D."/>
            <person name="Coyle M."/>
            <person name="Deiros D.R."/>
            <person name="Dinh H."/>
            <person name="Forbes L."/>
            <person name="Fowler G."/>
            <person name="Francisco L."/>
            <person name="Fu Q."/>
            <person name="Gubbala S."/>
            <person name="Hale W."/>
            <person name="Han Y."/>
            <person name="Hemphill L."/>
            <person name="Highlander S.K."/>
            <person name="Hirani K."/>
            <person name="Hogues M."/>
            <person name="Jackson L."/>
            <person name="Jakkamsetti A."/>
            <person name="Javaid M."/>
            <person name="Jiang H."/>
            <person name="Korchina V."/>
            <person name="Kovar C."/>
            <person name="Lara F."/>
            <person name="Lee S."/>
            <person name="Mata R."/>
            <person name="Mathew T."/>
            <person name="Moen C."/>
            <person name="Morales K."/>
            <person name="Munidasa M."/>
            <person name="Nazareth L."/>
            <person name="Ngo R."/>
            <person name="Nguyen L."/>
            <person name="Okwuonu G."/>
            <person name="Ongeri F."/>
            <person name="Patil S."/>
            <person name="Petrosino J."/>
            <person name="Pham C."/>
            <person name="Pham P."/>
            <person name="Pu L.-L."/>
            <person name="Puazo M."/>
            <person name="Raj R."/>
            <person name="Reid J."/>
            <person name="Rouhana J."/>
            <person name="Saada N."/>
            <person name="Shang Y."/>
            <person name="Simmons D."/>
            <person name="Thornton R."/>
            <person name="Warren J."/>
            <person name="Weissenberger G."/>
            <person name="Zhang J."/>
            <person name="Zhang L."/>
            <person name="Zhou C."/>
            <person name="Zhu D."/>
            <person name="Muzny D."/>
            <person name="Worley K."/>
            <person name="Gibbs R."/>
        </authorList>
    </citation>
    <scope>NUCLEOTIDE SEQUENCE [LARGE SCALE GENOMIC DNA]</scope>
    <source>
        <strain evidence="6 7">DSM 15434</strain>
    </source>
</reference>
<dbReference type="InterPro" id="IPR050090">
    <property type="entry name" value="Tyrosine_recombinase_XerCD"/>
</dbReference>
<dbReference type="RefSeq" id="WP_006548625.1">
    <property type="nucleotide sequence ID" value="NZ_DS999574.1"/>
</dbReference>
<evidence type="ECO:0000313" key="7">
    <source>
        <dbReference type="Proteomes" id="UP000004778"/>
    </source>
</evidence>
<dbReference type="SUPFAM" id="SSF56349">
    <property type="entry name" value="DNA breaking-rejoining enzymes"/>
    <property type="match status" value="1"/>
</dbReference>
<dbReference type="InterPro" id="IPR013762">
    <property type="entry name" value="Integrase-like_cat_sf"/>
</dbReference>
<dbReference type="Pfam" id="PF00589">
    <property type="entry name" value="Phage_integrase"/>
    <property type="match status" value="1"/>
</dbReference>
<dbReference type="GO" id="GO:0003677">
    <property type="term" value="F:DNA binding"/>
    <property type="evidence" value="ECO:0007669"/>
    <property type="project" value="UniProtKB-KW"/>
</dbReference>
<dbReference type="PANTHER" id="PTHR30349">
    <property type="entry name" value="PHAGE INTEGRASE-RELATED"/>
    <property type="match status" value="1"/>
</dbReference>
<comment type="caution">
    <text evidence="6">The sequence shown here is derived from an EMBL/GenBank/DDBJ whole genome shotgun (WGS) entry which is preliminary data.</text>
</comment>
<dbReference type="EMBL" id="ACFH01000110">
    <property type="protein sequence ID" value="EEH65500.1"/>
    <property type="molecule type" value="Genomic_DNA"/>
</dbReference>
<comment type="similarity">
    <text evidence="1">Belongs to the 'phage' integrase family.</text>
</comment>
<dbReference type="eggNOG" id="COG0582">
    <property type="taxonomic scope" value="Bacteria"/>
</dbReference>
<name>C0W721_9ACTO</name>
<feature type="compositionally biased region" description="Polar residues" evidence="4">
    <location>
        <begin position="298"/>
        <end position="318"/>
    </location>
</feature>
<evidence type="ECO:0000256" key="3">
    <source>
        <dbReference type="ARBA" id="ARBA00023172"/>
    </source>
</evidence>
<accession>C0W721</accession>
<organism evidence="6 7">
    <name type="scientific">Actinomyces urogenitalis DSM 15434</name>
    <dbReference type="NCBI Taxonomy" id="525246"/>
    <lineage>
        <taxon>Bacteria</taxon>
        <taxon>Bacillati</taxon>
        <taxon>Actinomycetota</taxon>
        <taxon>Actinomycetes</taxon>
        <taxon>Actinomycetales</taxon>
        <taxon>Actinomycetaceae</taxon>
        <taxon>Actinomyces</taxon>
    </lineage>
</organism>
<dbReference type="InterPro" id="IPR058717">
    <property type="entry name" value="Phage_L5_Integrase_N"/>
</dbReference>
<evidence type="ECO:0000256" key="4">
    <source>
        <dbReference type="SAM" id="MobiDB-lite"/>
    </source>
</evidence>
<dbReference type="GO" id="GO:0016746">
    <property type="term" value="F:acyltransferase activity"/>
    <property type="evidence" value="ECO:0007669"/>
    <property type="project" value="InterPro"/>
</dbReference>
<dbReference type="Gene3D" id="1.10.443.10">
    <property type="entry name" value="Intergrase catalytic core"/>
    <property type="match status" value="1"/>
</dbReference>
<keyword evidence="2" id="KW-0238">DNA-binding</keyword>
<evidence type="ECO:0000259" key="5">
    <source>
        <dbReference type="PROSITE" id="PS51898"/>
    </source>
</evidence>
<dbReference type="Pfam" id="PF23359">
    <property type="entry name" value="Lsr2_DNA-bd"/>
    <property type="match status" value="1"/>
</dbReference>
<dbReference type="InterPro" id="IPR055370">
    <property type="entry name" value="Lsr2_DNA-bd"/>
</dbReference>
<evidence type="ECO:0000313" key="6">
    <source>
        <dbReference type="EMBL" id="EEH65500.1"/>
    </source>
</evidence>
<keyword evidence="3" id="KW-0233">DNA recombination</keyword>
<dbReference type="GO" id="GO:0006310">
    <property type="term" value="P:DNA recombination"/>
    <property type="evidence" value="ECO:0007669"/>
    <property type="project" value="UniProtKB-KW"/>
</dbReference>
<dbReference type="OrthoDB" id="148546at2"/>
<dbReference type="CDD" id="cd01189">
    <property type="entry name" value="INT_ICEBs1_C_like"/>
    <property type="match status" value="1"/>
</dbReference>
<feature type="region of interest" description="Disordered" evidence="4">
    <location>
        <begin position="298"/>
        <end position="328"/>
    </location>
</feature>
<dbReference type="PANTHER" id="PTHR30349:SF64">
    <property type="entry name" value="PROPHAGE INTEGRASE INTD-RELATED"/>
    <property type="match status" value="1"/>
</dbReference>
<keyword evidence="7" id="KW-1185">Reference proteome</keyword>
<dbReference type="InterPro" id="IPR011010">
    <property type="entry name" value="DNA_brk_join_enz"/>
</dbReference>
<dbReference type="InterPro" id="IPR036625">
    <property type="entry name" value="E3-bd_dom_sf"/>
</dbReference>
<dbReference type="Pfam" id="PF26003">
    <property type="entry name" value="Integrase_N_phage"/>
    <property type="match status" value="1"/>
</dbReference>
<dbReference type="PROSITE" id="PS51898">
    <property type="entry name" value="TYR_RECOMBINASE"/>
    <property type="match status" value="1"/>
</dbReference>
<gene>
    <name evidence="6" type="ORF">HMPREF0058_1665</name>
</gene>